<dbReference type="EMBL" id="CABM01000047">
    <property type="protein sequence ID" value="CBH97814.1"/>
    <property type="molecule type" value="Genomic_DNA"/>
</dbReference>
<dbReference type="InterPro" id="IPR047650">
    <property type="entry name" value="Transpos_IS110"/>
</dbReference>
<accession>E6PSA7</accession>
<protein>
    <submittedName>
        <fullName evidence="2">Uncharacterized protein</fullName>
    </submittedName>
</protein>
<dbReference type="PANTHER" id="PTHR33055">
    <property type="entry name" value="TRANSPOSASE FOR INSERTION SEQUENCE ELEMENT IS1111A"/>
    <property type="match status" value="1"/>
</dbReference>
<gene>
    <name evidence="2" type="ORF">CARN2_3289</name>
</gene>
<feature type="compositionally biased region" description="Basic residues" evidence="1">
    <location>
        <begin position="166"/>
        <end position="182"/>
    </location>
</feature>
<reference evidence="2" key="1">
    <citation type="submission" date="2009-10" db="EMBL/GenBank/DDBJ databases">
        <title>Diversity of trophic interactions inside an arsenic-rich microbial ecosystem.</title>
        <authorList>
            <person name="Bertin P.N."/>
            <person name="Heinrich-Salmeron A."/>
            <person name="Pelletier E."/>
            <person name="Goulhen-Chollet F."/>
            <person name="Arsene-Ploetze F."/>
            <person name="Gallien S."/>
            <person name="Calteau A."/>
            <person name="Vallenet D."/>
            <person name="Casiot C."/>
            <person name="Chane-Woon-Ming B."/>
            <person name="Giloteaux L."/>
            <person name="Barakat M."/>
            <person name="Bonnefoy V."/>
            <person name="Bruneel O."/>
            <person name="Chandler M."/>
            <person name="Cleiss J."/>
            <person name="Duran R."/>
            <person name="Elbaz-Poulichet F."/>
            <person name="Fonknechten N."/>
            <person name="Lauga B."/>
            <person name="Mornico D."/>
            <person name="Ortet P."/>
            <person name="Schaeffer C."/>
            <person name="Siguier P."/>
            <person name="Alexander Thil Smith A."/>
            <person name="Van Dorsselaer A."/>
            <person name="Weissenbach J."/>
            <person name="Medigue C."/>
            <person name="Le Paslier D."/>
        </authorList>
    </citation>
    <scope>NUCLEOTIDE SEQUENCE</scope>
</reference>
<feature type="region of interest" description="Disordered" evidence="1">
    <location>
        <begin position="136"/>
        <end position="223"/>
    </location>
</feature>
<sequence length="223" mass="25015">MPARFVKAFNIGNKSDAADARAIWLAVQQPGKAVAVKSEDQQAVLAMHRVRQQLVKVRTMQINALRGLMTEYGEVMGIRVGLYVFGVAHECVAIKASRRCSPWCVGVMFLYWHIRYKLFTPFTCFRSSPCKSPIPALPSKPVKLDKHRCAQQRPSCAKPASSRQPSRLRRQRGCKPKSRRLGARPPPPRQSSQRPRPRPSPPSSNSCATVSLFRATSMPYSTR</sequence>
<name>E6PSA7_9ZZZZ</name>
<dbReference type="AlphaFoldDB" id="E6PSA7"/>
<evidence type="ECO:0000256" key="1">
    <source>
        <dbReference type="SAM" id="MobiDB-lite"/>
    </source>
</evidence>
<organism evidence="2">
    <name type="scientific">mine drainage metagenome</name>
    <dbReference type="NCBI Taxonomy" id="410659"/>
    <lineage>
        <taxon>unclassified sequences</taxon>
        <taxon>metagenomes</taxon>
        <taxon>ecological metagenomes</taxon>
    </lineage>
</organism>
<dbReference type="PANTHER" id="PTHR33055:SF3">
    <property type="entry name" value="PUTATIVE TRANSPOSASE FOR IS117-RELATED"/>
    <property type="match status" value="1"/>
</dbReference>
<evidence type="ECO:0000313" key="2">
    <source>
        <dbReference type="EMBL" id="CBH97814.1"/>
    </source>
</evidence>
<comment type="caution">
    <text evidence="2">The sequence shown here is derived from an EMBL/GenBank/DDBJ whole genome shotgun (WGS) entry which is preliminary data.</text>
</comment>
<proteinExistence type="predicted"/>